<dbReference type="EMBL" id="AGBW02010446">
    <property type="protein sequence ID" value="OWR48498.1"/>
    <property type="molecule type" value="Genomic_DNA"/>
</dbReference>
<evidence type="ECO:0000256" key="1">
    <source>
        <dbReference type="SAM" id="MobiDB-lite"/>
    </source>
</evidence>
<organism evidence="2 3">
    <name type="scientific">Danaus plexippus plexippus</name>
    <dbReference type="NCBI Taxonomy" id="278856"/>
    <lineage>
        <taxon>Eukaryota</taxon>
        <taxon>Metazoa</taxon>
        <taxon>Ecdysozoa</taxon>
        <taxon>Arthropoda</taxon>
        <taxon>Hexapoda</taxon>
        <taxon>Insecta</taxon>
        <taxon>Pterygota</taxon>
        <taxon>Neoptera</taxon>
        <taxon>Endopterygota</taxon>
        <taxon>Lepidoptera</taxon>
        <taxon>Glossata</taxon>
        <taxon>Ditrysia</taxon>
        <taxon>Papilionoidea</taxon>
        <taxon>Nymphalidae</taxon>
        <taxon>Danainae</taxon>
        <taxon>Danaini</taxon>
        <taxon>Danaina</taxon>
        <taxon>Danaus</taxon>
        <taxon>Danaus</taxon>
    </lineage>
</organism>
<accession>A0A212F424</accession>
<keyword evidence="3" id="KW-1185">Reference proteome</keyword>
<dbReference type="AlphaFoldDB" id="A0A212F424"/>
<name>A0A212F424_DANPL</name>
<dbReference type="KEGG" id="dpl:KGM_209685"/>
<dbReference type="InParanoid" id="A0A212F424"/>
<reference evidence="2 3" key="1">
    <citation type="journal article" date="2011" name="Cell">
        <title>The monarch butterfly genome yields insights into long-distance migration.</title>
        <authorList>
            <person name="Zhan S."/>
            <person name="Merlin C."/>
            <person name="Boore J.L."/>
            <person name="Reppert S.M."/>
        </authorList>
    </citation>
    <scope>NUCLEOTIDE SEQUENCE [LARGE SCALE GENOMIC DNA]</scope>
    <source>
        <strain evidence="2">F-2</strain>
    </source>
</reference>
<comment type="caution">
    <text evidence="2">The sequence shown here is derived from an EMBL/GenBank/DDBJ whole genome shotgun (WGS) entry which is preliminary data.</text>
</comment>
<feature type="region of interest" description="Disordered" evidence="1">
    <location>
        <begin position="1"/>
        <end position="35"/>
    </location>
</feature>
<protein>
    <submittedName>
        <fullName evidence="2">Uncharacterized protein</fullName>
    </submittedName>
</protein>
<proteinExistence type="predicted"/>
<sequence length="191" mass="21474">MELIKDNSKELNLSEENTIQKGSTVGSPSLSNKESNITFKKSDKNKTQLTKTEHTKNSTNVKISTEATTNKSIISSNYLATGKEGSQAVNFKNTSILNNIPQRQKYDESRSYIIKLITQELSNGTVLSFINGTEILSRNDIDDITLQTEVSPKNNAAKSTPYDFEEQNLFDVPLTSITNRLYIIYEEKRIP</sequence>
<evidence type="ECO:0000313" key="2">
    <source>
        <dbReference type="EMBL" id="OWR48498.1"/>
    </source>
</evidence>
<dbReference type="Proteomes" id="UP000007151">
    <property type="component" value="Unassembled WGS sequence"/>
</dbReference>
<gene>
    <name evidence="2" type="ORF">KGM_209685</name>
</gene>
<evidence type="ECO:0000313" key="3">
    <source>
        <dbReference type="Proteomes" id="UP000007151"/>
    </source>
</evidence>
<feature type="compositionally biased region" description="Polar residues" evidence="1">
    <location>
        <begin position="10"/>
        <end position="35"/>
    </location>
</feature>